<feature type="region of interest" description="Disordered" evidence="3">
    <location>
        <begin position="239"/>
        <end position="260"/>
    </location>
</feature>
<name>A0ABM0GUA6_SACKO</name>
<dbReference type="Pfam" id="PF00385">
    <property type="entry name" value="Chromo"/>
    <property type="match status" value="1"/>
</dbReference>
<dbReference type="CDD" id="cd18644">
    <property type="entry name" value="CD_polycomb"/>
    <property type="match status" value="1"/>
</dbReference>
<dbReference type="PROSITE" id="PS50013">
    <property type="entry name" value="CHROMO_2"/>
    <property type="match status" value="1"/>
</dbReference>
<feature type="domain" description="Chromo" evidence="4">
    <location>
        <begin position="12"/>
        <end position="70"/>
    </location>
</feature>
<keyword evidence="2" id="KW-0539">Nucleus</keyword>
<dbReference type="RefSeq" id="XP_002737498.1">
    <property type="nucleotide sequence ID" value="XM_002737452.2"/>
</dbReference>
<feature type="region of interest" description="Disordered" evidence="3">
    <location>
        <begin position="124"/>
        <end position="157"/>
    </location>
</feature>
<dbReference type="InterPro" id="IPR017984">
    <property type="entry name" value="Chromo_dom_subgr"/>
</dbReference>
<evidence type="ECO:0000313" key="5">
    <source>
        <dbReference type="Proteomes" id="UP000694865"/>
    </source>
</evidence>
<organism evidence="5 6">
    <name type="scientific">Saccoglossus kowalevskii</name>
    <name type="common">Acorn worm</name>
    <dbReference type="NCBI Taxonomy" id="10224"/>
    <lineage>
        <taxon>Eukaryota</taxon>
        <taxon>Metazoa</taxon>
        <taxon>Hemichordata</taxon>
        <taxon>Enteropneusta</taxon>
        <taxon>Harrimaniidae</taxon>
        <taxon>Saccoglossus</taxon>
    </lineage>
</organism>
<keyword evidence="5" id="KW-1185">Reference proteome</keyword>
<gene>
    <name evidence="6" type="primary">LOC100369045</name>
</gene>
<dbReference type="InterPro" id="IPR023779">
    <property type="entry name" value="Chromodomain_CS"/>
</dbReference>
<dbReference type="Gene3D" id="2.40.50.40">
    <property type="match status" value="1"/>
</dbReference>
<evidence type="ECO:0000256" key="3">
    <source>
        <dbReference type="SAM" id="MobiDB-lite"/>
    </source>
</evidence>
<dbReference type="PANTHER" id="PTHR46389:SF3">
    <property type="entry name" value="POLYCOMB GROUP PROTEIN PC"/>
    <property type="match status" value="1"/>
</dbReference>
<protein>
    <submittedName>
        <fullName evidence="6">Chromo domain-containing protein cec-1-like</fullName>
    </submittedName>
</protein>
<dbReference type="PANTHER" id="PTHR46389">
    <property type="entry name" value="POLYCOMB GROUP PROTEIN PC"/>
    <property type="match status" value="1"/>
</dbReference>
<dbReference type="InterPro" id="IPR016197">
    <property type="entry name" value="Chromo-like_dom_sf"/>
</dbReference>
<feature type="compositionally biased region" description="Polar residues" evidence="3">
    <location>
        <begin position="131"/>
        <end position="142"/>
    </location>
</feature>
<evidence type="ECO:0000256" key="1">
    <source>
        <dbReference type="ARBA" id="ARBA00004123"/>
    </source>
</evidence>
<evidence type="ECO:0000313" key="6">
    <source>
        <dbReference type="RefSeq" id="XP_002737498.1"/>
    </source>
</evidence>
<proteinExistence type="predicted"/>
<dbReference type="InterPro" id="IPR000953">
    <property type="entry name" value="Chromo/chromo_shadow_dom"/>
</dbReference>
<dbReference type="PRINTS" id="PR00504">
    <property type="entry name" value="CHROMODOMAIN"/>
</dbReference>
<comment type="subcellular location">
    <subcellularLocation>
        <location evidence="1">Nucleus</location>
    </subcellularLocation>
</comment>
<dbReference type="InterPro" id="IPR052458">
    <property type="entry name" value="PcG_PRC1-like_component"/>
</dbReference>
<dbReference type="InterPro" id="IPR023780">
    <property type="entry name" value="Chromo_domain"/>
</dbReference>
<evidence type="ECO:0000256" key="2">
    <source>
        <dbReference type="ARBA" id="ARBA00023242"/>
    </source>
</evidence>
<dbReference type="SUPFAM" id="SSF54160">
    <property type="entry name" value="Chromo domain-like"/>
    <property type="match status" value="1"/>
</dbReference>
<evidence type="ECO:0000259" key="4">
    <source>
        <dbReference type="PROSITE" id="PS50013"/>
    </source>
</evidence>
<dbReference type="GeneID" id="100369045"/>
<dbReference type="Proteomes" id="UP000694865">
    <property type="component" value="Unplaced"/>
</dbReference>
<accession>A0ABM0GUA6</accession>
<sequence length="354" mass="40810">MEQSTSTYQEVYEAERLLRKRTRKGAVEYLVKWKGWSNKYNSWEPEENILDPQLMEELDRSCRRREAREANIRKRRRLLFKEWKLRKRPIEINTSRRRRTTPTPEENNGTEIAEFTMNCKKHKGQYEEASEQSSTEKNQCQQEAADEMNVCQPSKPSPVQISVQHEEMNSEMTENQSDRVDYTDNQVAKEQKARIPSLWCPYKMSDENCNEVATMKNVASCNNYGEFYTTTMTSVNTQSEVQRGNDHARTVLSRDPGMNGEMKVPKHVDWQYITRLDIDEYVCHQPDSPGSCMNSPIEGASHGGNLVCTLPSDTASSSATPLVDVFVANVTSHDVTVTIKESRMQDGFFKICMT</sequence>
<dbReference type="PROSITE" id="PS00598">
    <property type="entry name" value="CHROMO_1"/>
    <property type="match status" value="1"/>
</dbReference>
<reference evidence="6" key="1">
    <citation type="submission" date="2025-08" db="UniProtKB">
        <authorList>
            <consortium name="RefSeq"/>
        </authorList>
    </citation>
    <scope>IDENTIFICATION</scope>
    <source>
        <tissue evidence="6">Testes</tissue>
    </source>
</reference>
<dbReference type="SMART" id="SM00298">
    <property type="entry name" value="CHROMO"/>
    <property type="match status" value="1"/>
</dbReference>